<dbReference type="Proteomes" id="UP000003280">
    <property type="component" value="Unassembled WGS sequence"/>
</dbReference>
<keyword evidence="1" id="KW-0472">Membrane</keyword>
<evidence type="ECO:0000313" key="2">
    <source>
        <dbReference type="EMBL" id="EFM24616.1"/>
    </source>
</evidence>
<gene>
    <name evidence="2" type="ORF">HMPREF9225_1752</name>
</gene>
<dbReference type="EMBL" id="AEEH01000050">
    <property type="protein sequence ID" value="EFM24616.1"/>
    <property type="molecule type" value="Genomic_DNA"/>
</dbReference>
<keyword evidence="1" id="KW-0812">Transmembrane</keyword>
<dbReference type="STRING" id="862517.HMPREF9225_1752"/>
<dbReference type="NCBIfam" id="NF040920">
    <property type="entry name" value="CD1871A_fam"/>
    <property type="match status" value="1"/>
</dbReference>
<protein>
    <recommendedName>
        <fullName evidence="4">Thioredoxin</fullName>
    </recommendedName>
</protein>
<dbReference type="InterPro" id="IPR047708">
    <property type="entry name" value="CD1871A-like"/>
</dbReference>
<evidence type="ECO:0000256" key="1">
    <source>
        <dbReference type="SAM" id="Phobius"/>
    </source>
</evidence>
<evidence type="ECO:0008006" key="4">
    <source>
        <dbReference type="Google" id="ProtNLM"/>
    </source>
</evidence>
<keyword evidence="3" id="KW-1185">Reference proteome</keyword>
<accession>E0NNL3</accession>
<keyword evidence="1" id="KW-1133">Transmembrane helix</keyword>
<feature type="transmembrane region" description="Helical" evidence="1">
    <location>
        <begin position="9"/>
        <end position="26"/>
    </location>
</feature>
<dbReference type="HOGENOM" id="CLU_209121_1_0_9"/>
<evidence type="ECO:0000313" key="3">
    <source>
        <dbReference type="Proteomes" id="UP000003280"/>
    </source>
</evidence>
<comment type="caution">
    <text evidence="2">The sequence shown here is derived from an EMBL/GenBank/DDBJ whole genome shotgun (WGS) entry which is preliminary data.</text>
</comment>
<dbReference type="AlphaFoldDB" id="E0NNL3"/>
<organism evidence="2 3">
    <name type="scientific">Peptoniphilus duerdenii ATCC BAA-1640</name>
    <dbReference type="NCBI Taxonomy" id="862517"/>
    <lineage>
        <taxon>Bacteria</taxon>
        <taxon>Bacillati</taxon>
        <taxon>Bacillota</taxon>
        <taxon>Tissierellia</taxon>
        <taxon>Tissierellales</taxon>
        <taxon>Peptoniphilaceae</taxon>
        <taxon>Peptoniphilus</taxon>
    </lineage>
</organism>
<reference evidence="2 3" key="1">
    <citation type="submission" date="2010-07" db="EMBL/GenBank/DDBJ databases">
        <authorList>
            <person name="Muzny D."/>
            <person name="Qin X."/>
            <person name="Deng J."/>
            <person name="Jiang H."/>
            <person name="Liu Y."/>
            <person name="Qu J."/>
            <person name="Song X.-Z."/>
            <person name="Zhang L."/>
            <person name="Thornton R."/>
            <person name="Coyle M."/>
            <person name="Francisco L."/>
            <person name="Jackson L."/>
            <person name="Javaid M."/>
            <person name="Korchina V."/>
            <person name="Kovar C."/>
            <person name="Mata R."/>
            <person name="Mathew T."/>
            <person name="Ngo R."/>
            <person name="Nguyen L."/>
            <person name="Nguyen N."/>
            <person name="Okwuonu G."/>
            <person name="Ongeri F."/>
            <person name="Pham C."/>
            <person name="Simmons D."/>
            <person name="Wilczek-Boney K."/>
            <person name="Hale W."/>
            <person name="Jakkamsetti A."/>
            <person name="Pham P."/>
            <person name="Ruth R."/>
            <person name="San Lucas F."/>
            <person name="Warren J."/>
            <person name="Zhang J."/>
            <person name="Zhao Z."/>
            <person name="Zhou C."/>
            <person name="Zhu D."/>
            <person name="Lee S."/>
            <person name="Bess C."/>
            <person name="Blankenburg K."/>
            <person name="Forbes L."/>
            <person name="Fu Q."/>
            <person name="Gubbala S."/>
            <person name="Hirani K."/>
            <person name="Jayaseelan J.C."/>
            <person name="Lara F."/>
            <person name="Munidasa M."/>
            <person name="Palculict T."/>
            <person name="Patil S."/>
            <person name="Pu L.-L."/>
            <person name="Saada N."/>
            <person name="Tang L."/>
            <person name="Weissenberger G."/>
            <person name="Zhu Y."/>
            <person name="Hemphill L."/>
            <person name="Shang Y."/>
            <person name="Youmans B."/>
            <person name="Ayvaz T."/>
            <person name="Ross M."/>
            <person name="Santibanez J."/>
            <person name="Aqrawi P."/>
            <person name="Gross S."/>
            <person name="Joshi V."/>
            <person name="Fowler G."/>
            <person name="Nazareth L."/>
            <person name="Reid J."/>
            <person name="Worley K."/>
            <person name="Petrosino J."/>
            <person name="Highlander S."/>
            <person name="Gibbs R."/>
        </authorList>
    </citation>
    <scope>NUCLEOTIDE SEQUENCE [LARGE SCALE GENOMIC DNA]</scope>
    <source>
        <strain evidence="2 3">ATCC BAA-1640</strain>
    </source>
</reference>
<name>E0NNL3_9FIRM</name>
<sequence length="49" mass="5589">MKKIIKSRYFTLLILVTSVAMTYYGYQNGEVKVVLEKAIRICMECIGIG</sequence>
<proteinExistence type="predicted"/>